<feature type="chain" id="PRO_5041290736" evidence="1">
    <location>
        <begin position="21"/>
        <end position="185"/>
    </location>
</feature>
<reference evidence="2" key="2">
    <citation type="submission" date="2023-06" db="EMBL/GenBank/DDBJ databases">
        <authorList>
            <person name="Swenson N.G."/>
            <person name="Wegrzyn J.L."/>
            <person name="Mcevoy S.L."/>
        </authorList>
    </citation>
    <scope>NUCLEOTIDE SEQUENCE</scope>
    <source>
        <strain evidence="2">NS2018</strain>
        <tissue evidence="2">Leaf</tissue>
    </source>
</reference>
<gene>
    <name evidence="2" type="ORF">LWI29_022991</name>
</gene>
<accession>A0AA39W065</accession>
<proteinExistence type="predicted"/>
<dbReference type="EMBL" id="JAUESC010000004">
    <property type="protein sequence ID" value="KAK0597206.1"/>
    <property type="molecule type" value="Genomic_DNA"/>
</dbReference>
<name>A0AA39W065_ACESA</name>
<comment type="caution">
    <text evidence="2">The sequence shown here is derived from an EMBL/GenBank/DDBJ whole genome shotgun (WGS) entry which is preliminary data.</text>
</comment>
<evidence type="ECO:0000313" key="3">
    <source>
        <dbReference type="Proteomes" id="UP001168877"/>
    </source>
</evidence>
<dbReference type="AlphaFoldDB" id="A0AA39W065"/>
<evidence type="ECO:0000313" key="2">
    <source>
        <dbReference type="EMBL" id="KAK0597206.1"/>
    </source>
</evidence>
<keyword evidence="3" id="KW-1185">Reference proteome</keyword>
<feature type="signal peptide" evidence="1">
    <location>
        <begin position="1"/>
        <end position="20"/>
    </location>
</feature>
<protein>
    <submittedName>
        <fullName evidence="2">Uncharacterized protein</fullName>
    </submittedName>
</protein>
<reference evidence="2" key="1">
    <citation type="journal article" date="2022" name="Plant J.">
        <title>Strategies of tolerance reflected in two North American maple genomes.</title>
        <authorList>
            <person name="McEvoy S.L."/>
            <person name="Sezen U.U."/>
            <person name="Trouern-Trend A."/>
            <person name="McMahon S.M."/>
            <person name="Schaberg P.G."/>
            <person name="Yang J."/>
            <person name="Wegrzyn J.L."/>
            <person name="Swenson N.G."/>
        </authorList>
    </citation>
    <scope>NUCLEOTIDE SEQUENCE</scope>
    <source>
        <strain evidence="2">NS2018</strain>
    </source>
</reference>
<organism evidence="2 3">
    <name type="scientific">Acer saccharum</name>
    <name type="common">Sugar maple</name>
    <dbReference type="NCBI Taxonomy" id="4024"/>
    <lineage>
        <taxon>Eukaryota</taxon>
        <taxon>Viridiplantae</taxon>
        <taxon>Streptophyta</taxon>
        <taxon>Embryophyta</taxon>
        <taxon>Tracheophyta</taxon>
        <taxon>Spermatophyta</taxon>
        <taxon>Magnoliopsida</taxon>
        <taxon>eudicotyledons</taxon>
        <taxon>Gunneridae</taxon>
        <taxon>Pentapetalae</taxon>
        <taxon>rosids</taxon>
        <taxon>malvids</taxon>
        <taxon>Sapindales</taxon>
        <taxon>Sapindaceae</taxon>
        <taxon>Hippocastanoideae</taxon>
        <taxon>Acereae</taxon>
        <taxon>Acer</taxon>
    </lineage>
</organism>
<sequence length="185" mass="20397">MAKFVMMSMVFTVVLLKSAAFPLRTALPNVHEVEYGIWAIGRKALKNWAASEKFFAGDKLRKYFHSLYFLEVGLGSSPSHVSDEAFMGSRAACERVRWCVGYGLIGLPSGFFLALGCHAQVPLILSTVPANADANLNVYALLKPLSEGWDIDDVSKHLLSVDMELVLSVPVPGCRYPDRLNYLAL</sequence>
<evidence type="ECO:0000256" key="1">
    <source>
        <dbReference type="SAM" id="SignalP"/>
    </source>
</evidence>
<keyword evidence="1" id="KW-0732">Signal</keyword>
<dbReference type="Proteomes" id="UP001168877">
    <property type="component" value="Unassembled WGS sequence"/>
</dbReference>